<protein>
    <submittedName>
        <fullName evidence="1">Uncharacterized protein</fullName>
    </submittedName>
</protein>
<sequence length="38" mass="4465">MGYSLQYAFRMHEKALKCIESCKEESKVDKKRVAMVVK</sequence>
<proteinExistence type="predicted"/>
<reference evidence="1 2" key="1">
    <citation type="journal article" date="2018" name="Environ. Microbiol.">
        <title>Novel energy conservation strategies and behaviour of Pelotomaculum schinkii driving syntrophic propionate catabolism.</title>
        <authorList>
            <person name="Hidalgo-Ahumada C.A.P."/>
            <person name="Nobu M.K."/>
            <person name="Narihiro T."/>
            <person name="Tamaki H."/>
            <person name="Liu W.T."/>
            <person name="Kamagata Y."/>
            <person name="Stams A.J.M."/>
            <person name="Imachi H."/>
            <person name="Sousa D.Z."/>
        </authorList>
    </citation>
    <scope>NUCLEOTIDE SEQUENCE [LARGE SCALE GENOMIC DNA]</scope>
    <source>
        <strain evidence="1 2">MGP</strain>
    </source>
</reference>
<accession>A0A4Y7RBA1</accession>
<keyword evidence="2" id="KW-1185">Reference proteome</keyword>
<gene>
    <name evidence="1" type="ORF">Pmgp_03800</name>
</gene>
<evidence type="ECO:0000313" key="1">
    <source>
        <dbReference type="EMBL" id="TEB06278.1"/>
    </source>
</evidence>
<organism evidence="1 2">
    <name type="scientific">Pelotomaculum propionicicum</name>
    <dbReference type="NCBI Taxonomy" id="258475"/>
    <lineage>
        <taxon>Bacteria</taxon>
        <taxon>Bacillati</taxon>
        <taxon>Bacillota</taxon>
        <taxon>Clostridia</taxon>
        <taxon>Eubacteriales</taxon>
        <taxon>Desulfotomaculaceae</taxon>
        <taxon>Pelotomaculum</taxon>
    </lineage>
</organism>
<comment type="caution">
    <text evidence="1">The sequence shown here is derived from an EMBL/GenBank/DDBJ whole genome shotgun (WGS) entry which is preliminary data.</text>
</comment>
<dbReference type="Proteomes" id="UP000297597">
    <property type="component" value="Unassembled WGS sequence"/>
</dbReference>
<evidence type="ECO:0000313" key="2">
    <source>
        <dbReference type="Proteomes" id="UP000297597"/>
    </source>
</evidence>
<name>A0A4Y7RBA1_9FIRM</name>
<dbReference type="EMBL" id="QFFZ01000119">
    <property type="protein sequence ID" value="TEB06278.1"/>
    <property type="molecule type" value="Genomic_DNA"/>
</dbReference>
<dbReference type="AlphaFoldDB" id="A0A4Y7RBA1"/>